<dbReference type="Proteomes" id="UP001470230">
    <property type="component" value="Unassembled WGS sequence"/>
</dbReference>
<comment type="caution">
    <text evidence="1">The sequence shown here is derived from an EMBL/GenBank/DDBJ whole genome shotgun (WGS) entry which is preliminary data.</text>
</comment>
<evidence type="ECO:0008006" key="3">
    <source>
        <dbReference type="Google" id="ProtNLM"/>
    </source>
</evidence>
<evidence type="ECO:0000313" key="2">
    <source>
        <dbReference type="Proteomes" id="UP001470230"/>
    </source>
</evidence>
<proteinExistence type="predicted"/>
<name>A0ABR2HPD7_9EUKA</name>
<dbReference type="SUPFAM" id="SSF49562">
    <property type="entry name" value="C2 domain (Calcium/lipid-binding domain, CaLB)"/>
    <property type="match status" value="1"/>
</dbReference>
<sequence length="525" mass="59529">MFHFKIISAHDLFQNKCNSCVHVIPKINDTENYFDYYITDKVKDTDPEYNEEILIPFYCFDSLQLVIFQKKLLAENSIARVNIPLNIQTFINNQPQSTAIEFYSSSSNFKPTFNFSISYFPLQSLPTKPASNPSLIFIYLTYNPPLQHNTQEVHLTCKGVTDNGTIYDPSTNDHITVDEESVRCGPSGLTQIIKINHYYVKNGKFFFYIKSMGYTGKVTLNFATAPTQVSETNHSEYFFFNDPSCLDVASSNGSENMYALFPVKLVLSPNSVTVGNLSINSNESIQKVPSQNSEADQNAQKKLIQLGGTQIVGSGKAINIRLDVEPGTRYSLNELYRKNSIDIRPDLVMTSLSFSSSTYLSFHVWMCGDAGEGMNPFIFYNEHDITAKIYIDYYSQNEVSAKRIFFNLKKMEATVKYIALFGVSNATQKGQATKKIWSDASCCLSDPYSKKELISFTMPSKNSPCAFLIAMFVKVGDDNWEFWPCSYYIGPKNVITYSNSISPSDLRTFLLDFMLKGQMKQIFHL</sequence>
<organism evidence="1 2">
    <name type="scientific">Tritrichomonas musculus</name>
    <dbReference type="NCBI Taxonomy" id="1915356"/>
    <lineage>
        <taxon>Eukaryota</taxon>
        <taxon>Metamonada</taxon>
        <taxon>Parabasalia</taxon>
        <taxon>Tritrichomonadida</taxon>
        <taxon>Tritrichomonadidae</taxon>
        <taxon>Tritrichomonas</taxon>
    </lineage>
</organism>
<protein>
    <recommendedName>
        <fullName evidence="3">C2 domain-containing protein</fullName>
    </recommendedName>
</protein>
<reference evidence="1 2" key="1">
    <citation type="submission" date="2024-04" db="EMBL/GenBank/DDBJ databases">
        <title>Tritrichomonas musculus Genome.</title>
        <authorList>
            <person name="Alves-Ferreira E."/>
            <person name="Grigg M."/>
            <person name="Lorenzi H."/>
            <person name="Galac M."/>
        </authorList>
    </citation>
    <scope>NUCLEOTIDE SEQUENCE [LARGE SCALE GENOMIC DNA]</scope>
    <source>
        <strain evidence="1 2">EAF2021</strain>
    </source>
</reference>
<dbReference type="Gene3D" id="2.60.60.30">
    <property type="entry name" value="sav2460 like domains"/>
    <property type="match status" value="1"/>
</dbReference>
<dbReference type="InterPro" id="IPR035892">
    <property type="entry name" value="C2_domain_sf"/>
</dbReference>
<keyword evidence="2" id="KW-1185">Reference proteome</keyword>
<dbReference type="EMBL" id="JAPFFF010000024">
    <property type="protein sequence ID" value="KAK8850284.1"/>
    <property type="molecule type" value="Genomic_DNA"/>
</dbReference>
<evidence type="ECO:0000313" key="1">
    <source>
        <dbReference type="EMBL" id="KAK8850284.1"/>
    </source>
</evidence>
<accession>A0ABR2HPD7</accession>
<gene>
    <name evidence="1" type="ORF">M9Y10_018413</name>
</gene>